<proteinExistence type="predicted"/>
<dbReference type="Proteomes" id="UP001500596">
    <property type="component" value="Unassembled WGS sequence"/>
</dbReference>
<name>A0ABP4SPP4_9MICO</name>
<accession>A0ABP4SPP4</accession>
<organism evidence="1 2">
    <name type="scientific">Microbacterium lacus</name>
    <dbReference type="NCBI Taxonomy" id="415217"/>
    <lineage>
        <taxon>Bacteria</taxon>
        <taxon>Bacillati</taxon>
        <taxon>Actinomycetota</taxon>
        <taxon>Actinomycetes</taxon>
        <taxon>Micrococcales</taxon>
        <taxon>Microbacteriaceae</taxon>
        <taxon>Microbacterium</taxon>
    </lineage>
</organism>
<comment type="caution">
    <text evidence="1">The sequence shown here is derived from an EMBL/GenBank/DDBJ whole genome shotgun (WGS) entry which is preliminary data.</text>
</comment>
<protein>
    <submittedName>
        <fullName evidence="1">Uncharacterized protein</fullName>
    </submittedName>
</protein>
<gene>
    <name evidence="1" type="ORF">GCM10009807_16320</name>
</gene>
<sequence length="72" mass="7705">MNGPLEENARADKTARTSPDVLTRWTAVAETIGIDAVGAAMGIRLSTCQECTVRTLVTLAFPDVRSQHGVHP</sequence>
<keyword evidence="2" id="KW-1185">Reference proteome</keyword>
<evidence type="ECO:0000313" key="2">
    <source>
        <dbReference type="Proteomes" id="UP001500596"/>
    </source>
</evidence>
<reference evidence="2" key="1">
    <citation type="journal article" date="2019" name="Int. J. Syst. Evol. Microbiol.">
        <title>The Global Catalogue of Microorganisms (GCM) 10K type strain sequencing project: providing services to taxonomists for standard genome sequencing and annotation.</title>
        <authorList>
            <consortium name="The Broad Institute Genomics Platform"/>
            <consortium name="The Broad Institute Genome Sequencing Center for Infectious Disease"/>
            <person name="Wu L."/>
            <person name="Ma J."/>
        </authorList>
    </citation>
    <scope>NUCLEOTIDE SEQUENCE [LARGE SCALE GENOMIC DNA]</scope>
    <source>
        <strain evidence="2">JCM 15575</strain>
    </source>
</reference>
<dbReference type="EMBL" id="BAAAPK010000001">
    <property type="protein sequence ID" value="GAA1672945.1"/>
    <property type="molecule type" value="Genomic_DNA"/>
</dbReference>
<evidence type="ECO:0000313" key="1">
    <source>
        <dbReference type="EMBL" id="GAA1672945.1"/>
    </source>
</evidence>